<dbReference type="Gene3D" id="3.40.50.10610">
    <property type="entry name" value="ABC-type transport auxiliary lipoprotein component"/>
    <property type="match status" value="1"/>
</dbReference>
<dbReference type="OrthoDB" id="9791579at2"/>
<dbReference type="Proteomes" id="UP000240481">
    <property type="component" value="Unassembled WGS sequence"/>
</dbReference>
<dbReference type="RefSeq" id="WP_048897697.1">
    <property type="nucleotide sequence ID" value="NZ_AP024853.1"/>
</dbReference>
<keyword evidence="2" id="KW-1185">Reference proteome</keyword>
<proteinExistence type="predicted"/>
<name>A0A0J8VDN5_9GAMM</name>
<evidence type="ECO:0000313" key="1">
    <source>
        <dbReference type="EMBL" id="PSW25092.1"/>
    </source>
</evidence>
<accession>A0A0J8VDN5</accession>
<dbReference type="PROSITE" id="PS51257">
    <property type="entry name" value="PROKAR_LIPOPROTEIN"/>
    <property type="match status" value="1"/>
</dbReference>
<reference evidence="1 2" key="1">
    <citation type="submission" date="2018-01" db="EMBL/GenBank/DDBJ databases">
        <title>Whole genome sequencing of Histamine producing bacteria.</title>
        <authorList>
            <person name="Butler K."/>
        </authorList>
    </citation>
    <scope>NUCLEOTIDE SEQUENCE [LARGE SCALE GENOMIC DNA]</scope>
    <source>
        <strain evidence="1 2">DSM 24669</strain>
    </source>
</reference>
<evidence type="ECO:0000313" key="2">
    <source>
        <dbReference type="Proteomes" id="UP000240481"/>
    </source>
</evidence>
<dbReference type="EMBL" id="PYLZ01000004">
    <property type="protein sequence ID" value="PSW25092.1"/>
    <property type="molecule type" value="Genomic_DNA"/>
</dbReference>
<dbReference type="STRING" id="680026.AB733_04490"/>
<dbReference type="AlphaFoldDB" id="A0A0J8VDN5"/>
<protein>
    <recommendedName>
        <fullName evidence="3">Penicillin-binding protein activator LpoB</fullName>
    </recommendedName>
</protein>
<evidence type="ECO:0008006" key="3">
    <source>
        <dbReference type="Google" id="ProtNLM"/>
    </source>
</evidence>
<gene>
    <name evidence="1" type="ORF">C9I94_09830</name>
</gene>
<organism evidence="1 2">
    <name type="scientific">Photobacterium swingsii</name>
    <dbReference type="NCBI Taxonomy" id="680026"/>
    <lineage>
        <taxon>Bacteria</taxon>
        <taxon>Pseudomonadati</taxon>
        <taxon>Pseudomonadota</taxon>
        <taxon>Gammaproteobacteria</taxon>
        <taxon>Vibrionales</taxon>
        <taxon>Vibrionaceae</taxon>
        <taxon>Photobacterium</taxon>
    </lineage>
</organism>
<comment type="caution">
    <text evidence="1">The sequence shown here is derived from an EMBL/GenBank/DDBJ whole genome shotgun (WGS) entry which is preliminary data.</text>
</comment>
<sequence length="173" mass="18737">MKRILLAASIAGLSACSSYQVPDSPVFAANSHWVIMPMANHSNTPMAAEKVEEILNAQLYAKGIRATIYPELNTNDLAVIIDDSAKRRQAQTWLASQPADYIITGSVEEWHYKSGLDGEPAVGITLEIKSAKSKTTLWRATGSRGGWGRESVSGTGHIVIDELLDGVNVENLE</sequence>